<reference evidence="1 2" key="1">
    <citation type="submission" date="2019-08" db="EMBL/GenBank/DDBJ databases">
        <title>Bioinformatics analysis of the strain L3 and L5.</title>
        <authorList>
            <person name="Li X."/>
        </authorList>
    </citation>
    <scope>NUCLEOTIDE SEQUENCE [LARGE SCALE GENOMIC DNA]</scope>
    <source>
        <strain evidence="1 2">L5</strain>
    </source>
</reference>
<dbReference type="RefSeq" id="WP_149326648.1">
    <property type="nucleotide sequence ID" value="NZ_VTPY01000001.1"/>
</dbReference>
<dbReference type="Proteomes" id="UP000486760">
    <property type="component" value="Unassembled WGS sequence"/>
</dbReference>
<dbReference type="InterPro" id="IPR019289">
    <property type="entry name" value="Phage_tail_E/E"/>
</dbReference>
<comment type="caution">
    <text evidence="1">The sequence shown here is derived from an EMBL/GenBank/DDBJ whole genome shotgun (WGS) entry which is preliminary data.</text>
</comment>
<dbReference type="EMBL" id="VTPY01000001">
    <property type="protein sequence ID" value="KAA0014438.1"/>
    <property type="molecule type" value="Genomic_DNA"/>
</dbReference>
<evidence type="ECO:0000313" key="2">
    <source>
        <dbReference type="Proteomes" id="UP000486760"/>
    </source>
</evidence>
<protein>
    <submittedName>
        <fullName evidence="1">Phage tail assembly protein</fullName>
    </submittedName>
</protein>
<proteinExistence type="predicted"/>
<dbReference type="Pfam" id="PF10109">
    <property type="entry name" value="Phage_TAC_7"/>
    <property type="match status" value="1"/>
</dbReference>
<gene>
    <name evidence="1" type="ORF">F0A17_01955</name>
</gene>
<keyword evidence="2" id="KW-1185">Reference proteome</keyword>
<dbReference type="AlphaFoldDB" id="A0A7V7G650"/>
<evidence type="ECO:0000313" key="1">
    <source>
        <dbReference type="EMBL" id="KAA0014438.1"/>
    </source>
</evidence>
<sequence>MSNKTPDYLRHDDQGYCDITLARPITLENGVEQGTLRMREPTVEDQIVHDEMKGSDAVREVTMFANLCEVAPSDIRKLNLKSYKRLQEAYAGFLD</sequence>
<accession>A0A7V7G650</accession>
<name>A0A7V7G650_9GAMM</name>
<organism evidence="1 2">
    <name type="scientific">Billgrantia pellis</name>
    <dbReference type="NCBI Taxonomy" id="2606936"/>
    <lineage>
        <taxon>Bacteria</taxon>
        <taxon>Pseudomonadati</taxon>
        <taxon>Pseudomonadota</taxon>
        <taxon>Gammaproteobacteria</taxon>
        <taxon>Oceanospirillales</taxon>
        <taxon>Halomonadaceae</taxon>
        <taxon>Billgrantia</taxon>
    </lineage>
</organism>